<sequence length="136" mass="14649">MSTRGVETESAKPDLEALRGDESARSIAKLVKNISGVDCFVVFGNSSFAAYSNLTESWLINKVATLAFLLREIGNVMAAEVGKGEAETITVCAENGSGIVVYTKPCRMGNIAVVFDEHAKIGVLLYMLKHPHSKIE</sequence>
<proteinExistence type="predicted"/>
<dbReference type="AlphaFoldDB" id="A0A7C4FFN8"/>
<dbReference type="EMBL" id="DTFI01000171">
    <property type="protein sequence ID" value="HGI44012.1"/>
    <property type="molecule type" value="Genomic_DNA"/>
</dbReference>
<accession>A0A7C4FFN8</accession>
<evidence type="ECO:0008006" key="2">
    <source>
        <dbReference type="Google" id="ProtNLM"/>
    </source>
</evidence>
<protein>
    <recommendedName>
        <fullName evidence="2">Roadblock/LAMTOR2 domain-containing protein</fullName>
    </recommendedName>
</protein>
<organism evidence="1">
    <name type="scientific">Thermofilum pendens</name>
    <dbReference type="NCBI Taxonomy" id="2269"/>
    <lineage>
        <taxon>Archaea</taxon>
        <taxon>Thermoproteota</taxon>
        <taxon>Thermoprotei</taxon>
        <taxon>Thermofilales</taxon>
        <taxon>Thermofilaceae</taxon>
        <taxon>Thermofilum</taxon>
    </lineage>
</organism>
<gene>
    <name evidence="1" type="ORF">ENV17_06490</name>
</gene>
<reference evidence="1" key="1">
    <citation type="journal article" date="2020" name="mSystems">
        <title>Genome- and Community-Level Interaction Insights into Carbon Utilization and Element Cycling Functions of Hydrothermarchaeota in Hydrothermal Sediment.</title>
        <authorList>
            <person name="Zhou Z."/>
            <person name="Liu Y."/>
            <person name="Xu W."/>
            <person name="Pan J."/>
            <person name="Luo Z.H."/>
            <person name="Li M."/>
        </authorList>
    </citation>
    <scope>NUCLEOTIDE SEQUENCE [LARGE SCALE GENOMIC DNA]</scope>
    <source>
        <strain evidence="1">SpSt-735</strain>
    </source>
</reference>
<name>A0A7C4FFN8_THEPE</name>
<comment type="caution">
    <text evidence="1">The sequence shown here is derived from an EMBL/GenBank/DDBJ whole genome shotgun (WGS) entry which is preliminary data.</text>
</comment>
<evidence type="ECO:0000313" key="1">
    <source>
        <dbReference type="EMBL" id="HGI44012.1"/>
    </source>
</evidence>